<proteinExistence type="predicted"/>
<dbReference type="OrthoDB" id="9787351at2"/>
<dbReference type="EMBL" id="SPQQ01000004">
    <property type="protein sequence ID" value="TGE37474.1"/>
    <property type="molecule type" value="Genomic_DNA"/>
</dbReference>
<evidence type="ECO:0000259" key="1">
    <source>
        <dbReference type="Pfam" id="PF07796"/>
    </source>
</evidence>
<accession>A0A4Z0R4J5</accession>
<name>A0A4Z0R4J5_9FIRM</name>
<comment type="caution">
    <text evidence="2">The sequence shown here is derived from an EMBL/GenBank/DDBJ whole genome shotgun (WGS) entry which is preliminary data.</text>
</comment>
<sequence length="235" mass="26905">MGTIIVACQTIRDEVNLAIAETRVPYPVLWIESGLHNFPDRLGQKIQQEIDKIENVETILLAFGYCGNSLLDIRSSRAQLIIPRVDDCISLLLGSYERRQTMDNEIGTYFLTKGWLENEQNLVSEYERCVVRYGKEKALKVMKMMLNNYHRLMVINTQAYQSAGVLKKTKWFADVLGLSHEEIEGSSRLLKKLLLGPWDAEFAIIQAGEKVTLEHMIMINLEEQSDTPRLCVLNL</sequence>
<dbReference type="Pfam" id="PF07796">
    <property type="entry name" value="DUF1638"/>
    <property type="match status" value="1"/>
</dbReference>
<evidence type="ECO:0000313" key="2">
    <source>
        <dbReference type="EMBL" id="TGE37474.1"/>
    </source>
</evidence>
<evidence type="ECO:0000313" key="3">
    <source>
        <dbReference type="Proteomes" id="UP000298460"/>
    </source>
</evidence>
<dbReference type="InterPro" id="IPR012437">
    <property type="entry name" value="DUF1638"/>
</dbReference>
<gene>
    <name evidence="2" type="ORF">E4K67_12010</name>
</gene>
<reference evidence="2 3" key="1">
    <citation type="submission" date="2019-03" db="EMBL/GenBank/DDBJ databases">
        <title>Draft Genome Sequence of Desulfosporosinus fructosivorans Strain 63.6F, Isolated from Marine Sediment in the Baltic Sea.</title>
        <authorList>
            <person name="Hausmann B."/>
            <person name="Vandieken V."/>
            <person name="Pjevac P."/>
            <person name="Schreck K."/>
            <person name="Herbold C.W."/>
            <person name="Loy A."/>
        </authorList>
    </citation>
    <scope>NUCLEOTIDE SEQUENCE [LARGE SCALE GENOMIC DNA]</scope>
    <source>
        <strain evidence="2 3">63.6F</strain>
    </source>
</reference>
<dbReference type="AlphaFoldDB" id="A0A4Z0R4J5"/>
<dbReference type="Proteomes" id="UP000298460">
    <property type="component" value="Unassembled WGS sequence"/>
</dbReference>
<organism evidence="2 3">
    <name type="scientific">Desulfosporosinus fructosivorans</name>
    <dbReference type="NCBI Taxonomy" id="2018669"/>
    <lineage>
        <taxon>Bacteria</taxon>
        <taxon>Bacillati</taxon>
        <taxon>Bacillota</taxon>
        <taxon>Clostridia</taxon>
        <taxon>Eubacteriales</taxon>
        <taxon>Desulfitobacteriaceae</taxon>
        <taxon>Desulfosporosinus</taxon>
    </lineage>
</organism>
<protein>
    <submittedName>
        <fullName evidence="2">DUF1638 domain-containing protein</fullName>
    </submittedName>
</protein>
<feature type="domain" description="DUF1638" evidence="1">
    <location>
        <begin position="30"/>
        <end position="194"/>
    </location>
</feature>
<keyword evidence="3" id="KW-1185">Reference proteome</keyword>
<dbReference type="RefSeq" id="WP_135547024.1">
    <property type="nucleotide sequence ID" value="NZ_SPQQ01000004.1"/>
</dbReference>